<protein>
    <submittedName>
        <fullName evidence="1">Uncharacterized protein</fullName>
    </submittedName>
</protein>
<dbReference type="AlphaFoldDB" id="A0A1W0XCW2"/>
<dbReference type="Proteomes" id="UP000192578">
    <property type="component" value="Unassembled WGS sequence"/>
</dbReference>
<keyword evidence="2" id="KW-1185">Reference proteome</keyword>
<gene>
    <name evidence="1" type="ORF">BV898_01005</name>
</gene>
<comment type="caution">
    <text evidence="1">The sequence shown here is derived from an EMBL/GenBank/DDBJ whole genome shotgun (WGS) entry which is preliminary data.</text>
</comment>
<accession>A0A1W0XCW2</accession>
<sequence>MYYLTNRISRGNARTRGQEAGAPRYSTDPWTHLLRTHHGTPRTRRRIHLVHTTVLYGPVDALASYPPRYSPIRLVRTTVLHGPVDPFTSYPPRYSPIHLVHTTVLHGPVDALASYPPRYSPIYLVHITVLYGPVDAFTSYTVMCT</sequence>
<organism evidence="1 2">
    <name type="scientific">Hypsibius exemplaris</name>
    <name type="common">Freshwater tardigrade</name>
    <dbReference type="NCBI Taxonomy" id="2072580"/>
    <lineage>
        <taxon>Eukaryota</taxon>
        <taxon>Metazoa</taxon>
        <taxon>Ecdysozoa</taxon>
        <taxon>Tardigrada</taxon>
        <taxon>Eutardigrada</taxon>
        <taxon>Parachela</taxon>
        <taxon>Hypsibioidea</taxon>
        <taxon>Hypsibiidae</taxon>
        <taxon>Hypsibius</taxon>
    </lineage>
</organism>
<name>A0A1W0XCW2_HYPEX</name>
<evidence type="ECO:0000313" key="2">
    <source>
        <dbReference type="Proteomes" id="UP000192578"/>
    </source>
</evidence>
<dbReference type="EMBL" id="MTYJ01000003">
    <property type="protein sequence ID" value="OQV25323.1"/>
    <property type="molecule type" value="Genomic_DNA"/>
</dbReference>
<proteinExistence type="predicted"/>
<evidence type="ECO:0000313" key="1">
    <source>
        <dbReference type="EMBL" id="OQV25323.1"/>
    </source>
</evidence>
<reference evidence="2" key="1">
    <citation type="submission" date="2017-01" db="EMBL/GenBank/DDBJ databases">
        <title>Comparative genomics of anhydrobiosis in the tardigrade Hypsibius dujardini.</title>
        <authorList>
            <person name="Yoshida Y."/>
            <person name="Koutsovoulos G."/>
            <person name="Laetsch D."/>
            <person name="Stevens L."/>
            <person name="Kumar S."/>
            <person name="Horikawa D."/>
            <person name="Ishino K."/>
            <person name="Komine S."/>
            <person name="Tomita M."/>
            <person name="Blaxter M."/>
            <person name="Arakawa K."/>
        </authorList>
    </citation>
    <scope>NUCLEOTIDE SEQUENCE [LARGE SCALE GENOMIC DNA]</scope>
    <source>
        <strain evidence="2">Z151</strain>
    </source>
</reference>